<dbReference type="EMBL" id="JBFOLJ010000007">
    <property type="protein sequence ID" value="KAL2520221.1"/>
    <property type="molecule type" value="Genomic_DNA"/>
</dbReference>
<protein>
    <submittedName>
        <fullName evidence="2">Uncharacterized protein</fullName>
    </submittedName>
</protein>
<name>A0ABD1U5E2_9LAMI</name>
<keyword evidence="1" id="KW-0812">Transmembrane</keyword>
<dbReference type="Proteomes" id="UP001604277">
    <property type="component" value="Unassembled WGS sequence"/>
</dbReference>
<keyword evidence="3" id="KW-1185">Reference proteome</keyword>
<evidence type="ECO:0000313" key="2">
    <source>
        <dbReference type="EMBL" id="KAL2520221.1"/>
    </source>
</evidence>
<proteinExistence type="predicted"/>
<evidence type="ECO:0000256" key="1">
    <source>
        <dbReference type="SAM" id="Phobius"/>
    </source>
</evidence>
<accession>A0ABD1U5E2</accession>
<dbReference type="AlphaFoldDB" id="A0ABD1U5E2"/>
<dbReference type="PANTHER" id="PTHR33780:SF2">
    <property type="entry name" value="PROTEIN, PUTATIVE-RELATED"/>
    <property type="match status" value="1"/>
</dbReference>
<feature type="transmembrane region" description="Helical" evidence="1">
    <location>
        <begin position="63"/>
        <end position="82"/>
    </location>
</feature>
<gene>
    <name evidence="2" type="ORF">Fot_24144</name>
</gene>
<comment type="caution">
    <text evidence="2">The sequence shown here is derived from an EMBL/GenBank/DDBJ whole genome shotgun (WGS) entry which is preliminary data.</text>
</comment>
<organism evidence="2 3">
    <name type="scientific">Forsythia ovata</name>
    <dbReference type="NCBI Taxonomy" id="205694"/>
    <lineage>
        <taxon>Eukaryota</taxon>
        <taxon>Viridiplantae</taxon>
        <taxon>Streptophyta</taxon>
        <taxon>Embryophyta</taxon>
        <taxon>Tracheophyta</taxon>
        <taxon>Spermatophyta</taxon>
        <taxon>Magnoliopsida</taxon>
        <taxon>eudicotyledons</taxon>
        <taxon>Gunneridae</taxon>
        <taxon>Pentapetalae</taxon>
        <taxon>asterids</taxon>
        <taxon>lamiids</taxon>
        <taxon>Lamiales</taxon>
        <taxon>Oleaceae</taxon>
        <taxon>Forsythieae</taxon>
        <taxon>Forsythia</taxon>
    </lineage>
</organism>
<sequence length="161" mass="18331">MRPLSQSNCKCAKSLKSPVDTDTEKLIKNPILLHATEFDYENIIQKKEKLLTMSSKITIGRSLQFFIFYFSLFLLRSIPGLADSSSTSNSKNEAEIVSNKSSSRSVGLEILIICLGLLAVVAFSVFLFKLWQKKKREEQHARLLKLFEEDDELEVELGIRD</sequence>
<dbReference type="PANTHER" id="PTHR33780">
    <property type="entry name" value="EXPRESSED PROTEIN"/>
    <property type="match status" value="1"/>
</dbReference>
<keyword evidence="1" id="KW-1133">Transmembrane helix</keyword>
<feature type="transmembrane region" description="Helical" evidence="1">
    <location>
        <begin position="110"/>
        <end position="131"/>
    </location>
</feature>
<evidence type="ECO:0000313" key="3">
    <source>
        <dbReference type="Proteomes" id="UP001604277"/>
    </source>
</evidence>
<reference evidence="3" key="1">
    <citation type="submission" date="2024-07" db="EMBL/GenBank/DDBJ databases">
        <title>Two chromosome-level genome assemblies of Korean endemic species Abeliophyllum distichum and Forsythia ovata (Oleaceae).</title>
        <authorList>
            <person name="Jang H."/>
        </authorList>
    </citation>
    <scope>NUCLEOTIDE SEQUENCE [LARGE SCALE GENOMIC DNA]</scope>
</reference>
<keyword evidence="1" id="KW-0472">Membrane</keyword>